<evidence type="ECO:0000313" key="3">
    <source>
        <dbReference type="EMBL" id="OGZ00522.1"/>
    </source>
</evidence>
<reference evidence="3 4" key="1">
    <citation type="journal article" date="2016" name="Nat. Commun.">
        <title>Thousands of microbial genomes shed light on interconnected biogeochemical processes in an aquifer system.</title>
        <authorList>
            <person name="Anantharaman K."/>
            <person name="Brown C.T."/>
            <person name="Hug L.A."/>
            <person name="Sharon I."/>
            <person name="Castelle C.J."/>
            <person name="Probst A.J."/>
            <person name="Thomas B.C."/>
            <person name="Singh A."/>
            <person name="Wilkins M.J."/>
            <person name="Karaoz U."/>
            <person name="Brodie E.L."/>
            <person name="Williams K.H."/>
            <person name="Hubbard S.S."/>
            <person name="Banfield J.F."/>
        </authorList>
    </citation>
    <scope>NUCLEOTIDE SEQUENCE [LARGE SCALE GENOMIC DNA]</scope>
</reference>
<dbReference type="PANTHER" id="PTHR12227">
    <property type="entry name" value="GLYCERATE KINASE"/>
    <property type="match status" value="1"/>
</dbReference>
<dbReference type="EMBL" id="MHLB01000062">
    <property type="protein sequence ID" value="OGZ00522.1"/>
    <property type="molecule type" value="Genomic_DNA"/>
</dbReference>
<feature type="domain" description="MOFRL" evidence="1">
    <location>
        <begin position="324"/>
        <end position="425"/>
    </location>
</feature>
<evidence type="ECO:0008006" key="5">
    <source>
        <dbReference type="Google" id="ProtNLM"/>
    </source>
</evidence>
<dbReference type="Proteomes" id="UP000178348">
    <property type="component" value="Unassembled WGS sequence"/>
</dbReference>
<evidence type="ECO:0000259" key="2">
    <source>
        <dbReference type="Pfam" id="PF13660"/>
    </source>
</evidence>
<evidence type="ECO:0000313" key="4">
    <source>
        <dbReference type="Proteomes" id="UP000178348"/>
    </source>
</evidence>
<sequence>MLYAMKLKNFDQLVGSDLRKQGLLILEAGLAAIDTETVIRNTVKLEPGVLIAGDTRHELSDSARVFFVGVGKCAVEGGRAIEGILGERLADGIVLDIKKETSFAKLRYYEATHPMPSEANMRGTDAIVSLLRNAGKEDIVLFLISGGGSTMLCMPEERNYEDEVAILAALVAAGANIKEVNTVRKHLSKARAGHLAEFAYPARSVALIFSDVPGDDIQFIASGPTVRDETTVADADAVLTRYHVAETCNLPNIRLIETPKSDIYFEKTTNMIAVSNLTALRAMEEKAKELGFRPQTVDAHIEGEAKEVAKTIIEKLHKQRSKAVLLYGGETTVTGAGEGKGGRNQELALAALGGVIEGELLISVASDGHDNGEYMGAICDTITLAHASQAGIAPQEFLKAHNSTPFFERTGDALVSGPTGSNVSDLMLAMKK</sequence>
<comment type="caution">
    <text evidence="3">The sequence shown here is derived from an EMBL/GenBank/DDBJ whole genome shotgun (WGS) entry which is preliminary data.</text>
</comment>
<dbReference type="InterPro" id="IPR007835">
    <property type="entry name" value="MOFRL"/>
</dbReference>
<name>A0A1G2CH34_9BACT</name>
<dbReference type="AlphaFoldDB" id="A0A1G2CH34"/>
<dbReference type="PANTHER" id="PTHR12227:SF0">
    <property type="entry name" value="GLYCERATE KINASE"/>
    <property type="match status" value="1"/>
</dbReference>
<accession>A0A1G2CH34</accession>
<dbReference type="InterPro" id="IPR037035">
    <property type="entry name" value="GK-like_C_sf"/>
</dbReference>
<dbReference type="GO" id="GO:0005737">
    <property type="term" value="C:cytoplasm"/>
    <property type="evidence" value="ECO:0007669"/>
    <property type="project" value="TreeGrafter"/>
</dbReference>
<organism evidence="3 4">
    <name type="scientific">Candidatus Liptonbacteria bacterium RIFCSPLOWO2_01_FULL_53_13</name>
    <dbReference type="NCBI Taxonomy" id="1798651"/>
    <lineage>
        <taxon>Bacteria</taxon>
        <taxon>Candidatus Liptoniibacteriota</taxon>
    </lineage>
</organism>
<dbReference type="GO" id="GO:0008887">
    <property type="term" value="F:glycerate kinase activity"/>
    <property type="evidence" value="ECO:0007669"/>
    <property type="project" value="InterPro"/>
</dbReference>
<feature type="domain" description="MOFRL-associated" evidence="2">
    <location>
        <begin position="25"/>
        <end position="247"/>
    </location>
</feature>
<dbReference type="Pfam" id="PF05161">
    <property type="entry name" value="MOFRL"/>
    <property type="match status" value="1"/>
</dbReference>
<protein>
    <recommendedName>
        <fullName evidence="5">Glycerate kinase</fullName>
    </recommendedName>
</protein>
<dbReference type="Pfam" id="PF13660">
    <property type="entry name" value="DUF4147"/>
    <property type="match status" value="1"/>
</dbReference>
<dbReference type="InterPro" id="IPR039760">
    <property type="entry name" value="MOFRL_protein"/>
</dbReference>
<dbReference type="Gene3D" id="3.40.1480.10">
    <property type="entry name" value="MOFRL domain"/>
    <property type="match status" value="1"/>
</dbReference>
<dbReference type="SUPFAM" id="SSF82544">
    <property type="entry name" value="GckA/TtuD-like"/>
    <property type="match status" value="1"/>
</dbReference>
<dbReference type="InterPro" id="IPR025286">
    <property type="entry name" value="MOFRL_assoc_dom"/>
</dbReference>
<dbReference type="InterPro" id="IPR038614">
    <property type="entry name" value="GK_N_sf"/>
</dbReference>
<dbReference type="Gene3D" id="3.40.50.10180">
    <property type="entry name" value="Glycerate kinase, MOFRL-like N-terminal domain"/>
    <property type="match status" value="1"/>
</dbReference>
<gene>
    <name evidence="3" type="ORF">A2946_03425</name>
</gene>
<evidence type="ECO:0000259" key="1">
    <source>
        <dbReference type="Pfam" id="PF05161"/>
    </source>
</evidence>
<proteinExistence type="predicted"/>